<dbReference type="Proteomes" id="UP000231343">
    <property type="component" value="Unassembled WGS sequence"/>
</dbReference>
<dbReference type="PANTHER" id="PTHR30595:SF6">
    <property type="entry name" value="SCHLAFEN ALBA-2 DOMAIN-CONTAINING PROTEIN"/>
    <property type="match status" value="1"/>
</dbReference>
<dbReference type="InterPro" id="IPR038475">
    <property type="entry name" value="RecG_C_sf"/>
</dbReference>
<reference evidence="2 3" key="1">
    <citation type="submission" date="2017-09" db="EMBL/GenBank/DDBJ databases">
        <title>Depth-based differentiation of microbial function through sediment-hosted aquifers and enrichment of novel symbionts in the deep terrestrial subsurface.</title>
        <authorList>
            <person name="Probst A.J."/>
            <person name="Ladd B."/>
            <person name="Jarett J.K."/>
            <person name="Geller-Mcgrath D.E."/>
            <person name="Sieber C.M."/>
            <person name="Emerson J.B."/>
            <person name="Anantharaman K."/>
            <person name="Thomas B.C."/>
            <person name="Malmstrom R."/>
            <person name="Stieglmeier M."/>
            <person name="Klingl A."/>
            <person name="Woyke T."/>
            <person name="Ryan C.M."/>
            <person name="Banfield J.F."/>
        </authorList>
    </citation>
    <scope>NUCLEOTIDE SEQUENCE [LARGE SCALE GENOMIC DNA]</scope>
    <source>
        <strain evidence="2">CG08_land_8_20_14_0_20_45_16</strain>
    </source>
</reference>
<proteinExistence type="predicted"/>
<accession>A0A2H0XVN7</accession>
<evidence type="ECO:0000259" key="1">
    <source>
        <dbReference type="Pfam" id="PF04326"/>
    </source>
</evidence>
<evidence type="ECO:0000313" key="3">
    <source>
        <dbReference type="Proteomes" id="UP000231343"/>
    </source>
</evidence>
<dbReference type="PANTHER" id="PTHR30595">
    <property type="entry name" value="GLPR-RELATED TRANSCRIPTIONAL REPRESSOR"/>
    <property type="match status" value="1"/>
</dbReference>
<name>A0A2H0XVN7_UNCSA</name>
<evidence type="ECO:0000313" key="2">
    <source>
        <dbReference type="EMBL" id="PIS28921.1"/>
    </source>
</evidence>
<dbReference type="InterPro" id="IPR007421">
    <property type="entry name" value="Schlafen_AlbA_2_dom"/>
</dbReference>
<sequence>MSSKYQNIIGKSESENIEWKPSLAQINDIFKTISAFSNTRGGKIVIGVTDSGKILGIEIGKGTIEQLTNRIGQEIDPRIRPSITVVRTENKNVIVIEVKQSRDKLVLASGKPYKRVGKSSVRMSKDEYEGLILEKHKEKLQFDKQICKGASLKDIDNDKVKRFLERAKLDRRMDISPKISVSEALEKLGLLKGNKLLNAAILLFGRFPTKFFPQAETKCARFKGAEPLEFIDMKVFNGNILDQRDDALSFVKEHIKLHAKIKGTERVEKWEYPIEAIREAITNAVCHRNYEIAGNIQIRIFDNRMEIWGCGPLPSPLTPEDLRKKHKSILRNPLIGKCFFLVKFIEEWGTGTTRMINACVSEGLPEPIFEEITDSLVVTFRKYYITEDIEKIGLNARQKKAIELIKQHDMIALRDLKEIIPAVADRTLRKDMDDLVKMGIIKPVGEKKGRKYVFR</sequence>
<comment type="caution">
    <text evidence="2">The sequence shown here is derived from an EMBL/GenBank/DDBJ whole genome shotgun (WGS) entry which is preliminary data.</text>
</comment>
<dbReference type="Gene3D" id="3.30.950.30">
    <property type="entry name" value="Schlafen, AAA domain"/>
    <property type="match status" value="1"/>
</dbReference>
<dbReference type="Pfam" id="PF13749">
    <property type="entry name" value="HATPase_c_4"/>
    <property type="match status" value="1"/>
</dbReference>
<dbReference type="Pfam" id="PF04326">
    <property type="entry name" value="SLFN_AlbA_2"/>
    <property type="match status" value="1"/>
</dbReference>
<dbReference type="InterPro" id="IPR038461">
    <property type="entry name" value="Schlafen_AlbA_2_dom_sf"/>
</dbReference>
<organism evidence="2 3">
    <name type="scientific">Candidatus Saganbacteria bacterium CG08_land_8_20_14_0_20_45_16</name>
    <dbReference type="NCBI Taxonomy" id="2014293"/>
    <lineage>
        <taxon>Bacteria</taxon>
        <taxon>Bacillati</taxon>
        <taxon>Saganbacteria</taxon>
    </lineage>
</organism>
<dbReference type="Gene3D" id="3.30.565.60">
    <property type="match status" value="1"/>
</dbReference>
<feature type="domain" description="Schlafen AlbA-2" evidence="1">
    <location>
        <begin position="13"/>
        <end position="123"/>
    </location>
</feature>
<dbReference type="AlphaFoldDB" id="A0A2H0XVN7"/>
<dbReference type="EMBL" id="PEYM01000111">
    <property type="protein sequence ID" value="PIS28921.1"/>
    <property type="molecule type" value="Genomic_DNA"/>
</dbReference>
<gene>
    <name evidence="2" type="ORF">COT42_06710</name>
</gene>
<protein>
    <recommendedName>
        <fullName evidence="1">Schlafen AlbA-2 domain-containing protein</fullName>
    </recommendedName>
</protein>